<accession>A0ABV2SYW8</accession>
<keyword evidence="1" id="KW-0812">Transmembrane</keyword>
<reference evidence="4 5" key="1">
    <citation type="submission" date="2024-06" db="EMBL/GenBank/DDBJ databases">
        <title>Chitinophaga defluvii sp. nov., isolated from municipal sewage.</title>
        <authorList>
            <person name="Zhang L."/>
        </authorList>
    </citation>
    <scope>NUCLEOTIDE SEQUENCE [LARGE SCALE GENOMIC DNA]</scope>
    <source>
        <strain evidence="4 5">H8</strain>
    </source>
</reference>
<dbReference type="PANTHER" id="PTHR30273">
    <property type="entry name" value="PERIPLASMIC SIGNAL SENSOR AND SIGMA FACTOR ACTIVATOR FECR-RELATED"/>
    <property type="match status" value="1"/>
</dbReference>
<feature type="transmembrane region" description="Helical" evidence="1">
    <location>
        <begin position="78"/>
        <end position="99"/>
    </location>
</feature>
<keyword evidence="1" id="KW-0472">Membrane</keyword>
<dbReference type="Pfam" id="PF16344">
    <property type="entry name" value="FecR_C"/>
    <property type="match status" value="1"/>
</dbReference>
<proteinExistence type="predicted"/>
<organism evidence="4 5">
    <name type="scientific">Chitinophaga defluvii</name>
    <dbReference type="NCBI Taxonomy" id="3163343"/>
    <lineage>
        <taxon>Bacteria</taxon>
        <taxon>Pseudomonadati</taxon>
        <taxon>Bacteroidota</taxon>
        <taxon>Chitinophagia</taxon>
        <taxon>Chitinophagales</taxon>
        <taxon>Chitinophagaceae</taxon>
        <taxon>Chitinophaga</taxon>
    </lineage>
</organism>
<dbReference type="Gene3D" id="3.55.50.30">
    <property type="match status" value="1"/>
</dbReference>
<comment type="caution">
    <text evidence="4">The sequence shown here is derived from an EMBL/GenBank/DDBJ whole genome shotgun (WGS) entry which is preliminary data.</text>
</comment>
<evidence type="ECO:0000313" key="5">
    <source>
        <dbReference type="Proteomes" id="UP001549749"/>
    </source>
</evidence>
<dbReference type="EMBL" id="JBEXAC010000001">
    <property type="protein sequence ID" value="MET6995961.1"/>
    <property type="molecule type" value="Genomic_DNA"/>
</dbReference>
<dbReference type="Proteomes" id="UP001549749">
    <property type="component" value="Unassembled WGS sequence"/>
</dbReference>
<dbReference type="RefSeq" id="WP_354658608.1">
    <property type="nucleotide sequence ID" value="NZ_JBEXAC010000001.1"/>
</dbReference>
<keyword evidence="5" id="KW-1185">Reference proteome</keyword>
<feature type="domain" description="Protein FecR C-terminal" evidence="3">
    <location>
        <begin position="324"/>
        <end position="389"/>
    </location>
</feature>
<dbReference type="InterPro" id="IPR006860">
    <property type="entry name" value="FecR"/>
</dbReference>
<protein>
    <submittedName>
        <fullName evidence="4">FecR domain-containing protein</fullName>
    </submittedName>
</protein>
<dbReference type="Pfam" id="PF04773">
    <property type="entry name" value="FecR"/>
    <property type="match status" value="1"/>
</dbReference>
<name>A0ABV2SYW8_9BACT</name>
<gene>
    <name evidence="4" type="ORF">ABR189_01215</name>
</gene>
<dbReference type="InterPro" id="IPR012373">
    <property type="entry name" value="Ferrdict_sens_TM"/>
</dbReference>
<evidence type="ECO:0000259" key="3">
    <source>
        <dbReference type="Pfam" id="PF16344"/>
    </source>
</evidence>
<evidence type="ECO:0000256" key="1">
    <source>
        <dbReference type="SAM" id="Phobius"/>
    </source>
</evidence>
<dbReference type="InterPro" id="IPR032508">
    <property type="entry name" value="FecR_C"/>
</dbReference>
<dbReference type="Gene3D" id="2.60.120.1440">
    <property type="match status" value="1"/>
</dbReference>
<feature type="domain" description="FecR protein" evidence="2">
    <location>
        <begin position="179"/>
        <end position="281"/>
    </location>
</feature>
<dbReference type="PANTHER" id="PTHR30273:SF2">
    <property type="entry name" value="PROTEIN FECR"/>
    <property type="match status" value="1"/>
</dbReference>
<evidence type="ECO:0000313" key="4">
    <source>
        <dbReference type="EMBL" id="MET6995961.1"/>
    </source>
</evidence>
<keyword evidence="1" id="KW-1133">Transmembrane helix</keyword>
<sequence length="390" mass="42188">MDRQEARLLLERYLAGQCTPEEEERVKSWYQALEEEYAWGLDEAGRAARGEQLKAKIDASLGFQAREIPVVPVSRTRWLRIAAAAVLILTLGGGAWWLLHKKEVLPPSPLTAALVNDAAPGGNRAVLTLADGTHITLDSAQNGALAQQGGIKVMKVDSGQLAYEANALQARGATVQFNTLKTPRGGSYGVTLPDGTRVWLNAASSLKYPTAFTGNERKVILEGEAYFEVAGNAAQPFKVSVAAASADGVPMEVTVLGTRFNIMAYRDEKTINTTLIAGAVKVAQGNTERQLAPDQQAQVSATGEIAVRKDIHAADAAAWKNGLFHFQKADLPSVMRQIARWYDMDIIYEGQPDIRLSGMISRNINVSEVLKLLASNGAHFRIAGKKIVVL</sequence>
<evidence type="ECO:0000259" key="2">
    <source>
        <dbReference type="Pfam" id="PF04773"/>
    </source>
</evidence>